<name>A0ABT2QLL8_9EURY</name>
<dbReference type="InterPro" id="IPR036388">
    <property type="entry name" value="WH-like_DNA-bd_sf"/>
</dbReference>
<dbReference type="RefSeq" id="WP_338009417.1">
    <property type="nucleotide sequence ID" value="NZ_JAOPKB010000026.1"/>
</dbReference>
<keyword evidence="2" id="KW-1185">Reference proteome</keyword>
<reference evidence="1 2" key="1">
    <citation type="submission" date="2022-09" db="EMBL/GenBank/DDBJ databases">
        <title>Enrichment on poylsaccharides allowed isolation of novel metabolic and taxonomic groups of Haloarchaea.</title>
        <authorList>
            <person name="Sorokin D.Y."/>
            <person name="Elcheninov A.G."/>
            <person name="Khizhniak T.V."/>
            <person name="Kolganova T.V."/>
            <person name="Kublanov I.V."/>
        </authorList>
    </citation>
    <scope>NUCLEOTIDE SEQUENCE [LARGE SCALE GENOMIC DNA]</scope>
    <source>
        <strain evidence="1 2">AArc-m2/3/4</strain>
    </source>
</reference>
<accession>A0ABT2QLL8</accession>
<dbReference type="InterPro" id="IPR036390">
    <property type="entry name" value="WH_DNA-bd_sf"/>
</dbReference>
<gene>
    <name evidence="1" type="ORF">OB955_24430</name>
</gene>
<evidence type="ECO:0000313" key="1">
    <source>
        <dbReference type="EMBL" id="MCU4975831.1"/>
    </source>
</evidence>
<evidence type="ECO:0000313" key="2">
    <source>
        <dbReference type="Proteomes" id="UP001320972"/>
    </source>
</evidence>
<protein>
    <submittedName>
        <fullName evidence="1">Winged helix-turn-helix transcriptional regulator</fullName>
    </submittedName>
</protein>
<proteinExistence type="predicted"/>
<dbReference type="EMBL" id="JAOPKB010000026">
    <property type="protein sequence ID" value="MCU4975831.1"/>
    <property type="molecule type" value="Genomic_DNA"/>
</dbReference>
<dbReference type="Pfam" id="PF13412">
    <property type="entry name" value="HTH_24"/>
    <property type="match status" value="1"/>
</dbReference>
<dbReference type="SUPFAM" id="SSF46785">
    <property type="entry name" value="Winged helix' DNA-binding domain"/>
    <property type="match status" value="1"/>
</dbReference>
<comment type="caution">
    <text evidence="1">The sequence shown here is derived from an EMBL/GenBank/DDBJ whole genome shotgun (WGS) entry which is preliminary data.</text>
</comment>
<dbReference type="Proteomes" id="UP001320972">
    <property type="component" value="Unassembled WGS sequence"/>
</dbReference>
<organism evidence="1 2">
    <name type="scientific">Natronoglomus mannanivorans</name>
    <dbReference type="NCBI Taxonomy" id="2979990"/>
    <lineage>
        <taxon>Archaea</taxon>
        <taxon>Methanobacteriati</taxon>
        <taxon>Methanobacteriota</taxon>
        <taxon>Stenosarchaea group</taxon>
        <taxon>Halobacteria</taxon>
        <taxon>Halobacteriales</taxon>
        <taxon>Natrialbaceae</taxon>
        <taxon>Natronoglomus</taxon>
    </lineage>
</organism>
<dbReference type="Gene3D" id="1.10.10.10">
    <property type="entry name" value="Winged helix-like DNA-binding domain superfamily/Winged helix DNA-binding domain"/>
    <property type="match status" value="1"/>
</dbReference>
<sequence>MTLSDDDLNETDKAIVAELERGRVTPQFLASELDISRPYASERLKRLLEHEHVIRLAPGLYELSDDPREQ</sequence>